<organism evidence="1">
    <name type="scientific">Ixodes ricinus</name>
    <name type="common">Common tick</name>
    <name type="synonym">Acarus ricinus</name>
    <dbReference type="NCBI Taxonomy" id="34613"/>
    <lineage>
        <taxon>Eukaryota</taxon>
        <taxon>Metazoa</taxon>
        <taxon>Ecdysozoa</taxon>
        <taxon>Arthropoda</taxon>
        <taxon>Chelicerata</taxon>
        <taxon>Arachnida</taxon>
        <taxon>Acari</taxon>
        <taxon>Parasitiformes</taxon>
        <taxon>Ixodida</taxon>
        <taxon>Ixodoidea</taxon>
        <taxon>Ixodidae</taxon>
        <taxon>Ixodinae</taxon>
        <taxon>Ixodes</taxon>
    </lineage>
</organism>
<dbReference type="AlphaFoldDB" id="A0A6B0URQ0"/>
<sequence length="132" mass="15023">MTQRPSSFWGEHWGALLPCSRFLSWAAGTSSSGAVPSLFFIPSWVDGLFVSTVFTWSSSLFNLCCSFFSKFPPFSRGQETLREYTFIFGGRLCGERASRANVCASEVIHIKKYIYIYILYTHTHYTFGKKNV</sequence>
<proteinExistence type="predicted"/>
<accession>A0A6B0URQ0</accession>
<reference evidence="1" key="1">
    <citation type="submission" date="2019-12" db="EMBL/GenBank/DDBJ databases">
        <title>An insight into the sialome of adult female Ixodes ricinus ticks feeding for 6 days.</title>
        <authorList>
            <person name="Perner J."/>
            <person name="Ribeiro J.M.C."/>
        </authorList>
    </citation>
    <scope>NUCLEOTIDE SEQUENCE</scope>
    <source>
        <strain evidence="1">Semi-engorged</strain>
        <tissue evidence="1">Salivary glands</tissue>
    </source>
</reference>
<dbReference type="EMBL" id="GIFC01010279">
    <property type="protein sequence ID" value="MXU92362.1"/>
    <property type="molecule type" value="Transcribed_RNA"/>
</dbReference>
<name>A0A6B0URQ0_IXORI</name>
<evidence type="ECO:0000313" key="1">
    <source>
        <dbReference type="EMBL" id="MXU92362.1"/>
    </source>
</evidence>
<protein>
    <submittedName>
        <fullName evidence="1">Uncharacterized protein</fullName>
    </submittedName>
</protein>